<dbReference type="AlphaFoldDB" id="A0A8X6PSL3"/>
<comment type="caution">
    <text evidence="2">The sequence shown here is derived from an EMBL/GenBank/DDBJ whole genome shotgun (WGS) entry which is preliminary data.</text>
</comment>
<evidence type="ECO:0000313" key="2">
    <source>
        <dbReference type="EMBL" id="GFT87066.1"/>
    </source>
</evidence>
<dbReference type="EMBL" id="BMAW01073269">
    <property type="protein sequence ID" value="GFT87066.1"/>
    <property type="molecule type" value="Genomic_DNA"/>
</dbReference>
<gene>
    <name evidence="2" type="ORF">NPIL_612181</name>
</gene>
<dbReference type="Proteomes" id="UP000887013">
    <property type="component" value="Unassembled WGS sequence"/>
</dbReference>
<evidence type="ECO:0000256" key="1">
    <source>
        <dbReference type="SAM" id="MobiDB-lite"/>
    </source>
</evidence>
<feature type="compositionally biased region" description="Polar residues" evidence="1">
    <location>
        <begin position="80"/>
        <end position="93"/>
    </location>
</feature>
<sequence>MYRPPYQVPFIKFRHFLLLATYLSHYYLPAPSETCETAAAAAPYSAYARHPLGEKQPVQPYSTGRTWLRSSLAPPLPQKRASTPYRTQRTMPSTLPPRQHFACHFAAAATLQTPYILALANVPLAEQTRRALLPAAAQSCPNGRLHRRTRAHVTGFAQKEDRCAAILQHAIFKSDIAVRASNVT</sequence>
<proteinExistence type="predicted"/>
<organism evidence="2 3">
    <name type="scientific">Nephila pilipes</name>
    <name type="common">Giant wood spider</name>
    <name type="synonym">Nephila maculata</name>
    <dbReference type="NCBI Taxonomy" id="299642"/>
    <lineage>
        <taxon>Eukaryota</taxon>
        <taxon>Metazoa</taxon>
        <taxon>Ecdysozoa</taxon>
        <taxon>Arthropoda</taxon>
        <taxon>Chelicerata</taxon>
        <taxon>Arachnida</taxon>
        <taxon>Araneae</taxon>
        <taxon>Araneomorphae</taxon>
        <taxon>Entelegynae</taxon>
        <taxon>Araneoidea</taxon>
        <taxon>Nephilidae</taxon>
        <taxon>Nephila</taxon>
    </lineage>
</organism>
<keyword evidence="3" id="KW-1185">Reference proteome</keyword>
<evidence type="ECO:0000313" key="3">
    <source>
        <dbReference type="Proteomes" id="UP000887013"/>
    </source>
</evidence>
<feature type="region of interest" description="Disordered" evidence="1">
    <location>
        <begin position="72"/>
        <end position="93"/>
    </location>
</feature>
<accession>A0A8X6PSL3</accession>
<name>A0A8X6PSL3_NEPPI</name>
<protein>
    <submittedName>
        <fullName evidence="2">Uncharacterized protein</fullName>
    </submittedName>
</protein>
<reference evidence="2" key="1">
    <citation type="submission" date="2020-08" db="EMBL/GenBank/DDBJ databases">
        <title>Multicomponent nature underlies the extraordinary mechanical properties of spider dragline silk.</title>
        <authorList>
            <person name="Kono N."/>
            <person name="Nakamura H."/>
            <person name="Mori M."/>
            <person name="Yoshida Y."/>
            <person name="Ohtoshi R."/>
            <person name="Malay A.D."/>
            <person name="Moran D.A.P."/>
            <person name="Tomita M."/>
            <person name="Numata K."/>
            <person name="Arakawa K."/>
        </authorList>
    </citation>
    <scope>NUCLEOTIDE SEQUENCE</scope>
</reference>